<keyword evidence="12" id="KW-1185">Reference proteome</keyword>
<protein>
    <submittedName>
        <fullName evidence="11">Retrovirus-related Pol polyprotein from transposon RE1</fullName>
    </submittedName>
</protein>
<keyword evidence="8" id="KW-0808">Transferase</keyword>
<evidence type="ECO:0000256" key="5">
    <source>
        <dbReference type="ARBA" id="ARBA00022842"/>
    </source>
</evidence>
<evidence type="ECO:0000256" key="8">
    <source>
        <dbReference type="ARBA" id="ARBA00022932"/>
    </source>
</evidence>
<dbReference type="GO" id="GO:0046872">
    <property type="term" value="F:metal ion binding"/>
    <property type="evidence" value="ECO:0007669"/>
    <property type="project" value="UniProtKB-KW"/>
</dbReference>
<evidence type="ECO:0000256" key="4">
    <source>
        <dbReference type="ARBA" id="ARBA00022801"/>
    </source>
</evidence>
<keyword evidence="8" id="KW-0239">DNA-directed DNA polymerase</keyword>
<evidence type="ECO:0000313" key="11">
    <source>
        <dbReference type="EMBL" id="KAK1944241.1"/>
    </source>
</evidence>
<keyword evidence="2" id="KW-0479">Metal-binding</keyword>
<dbReference type="PANTHER" id="PTHR42648:SF11">
    <property type="entry name" value="TRANSPOSON TY4-P GAG-POL POLYPROTEIN"/>
    <property type="match status" value="1"/>
</dbReference>
<evidence type="ECO:0000256" key="7">
    <source>
        <dbReference type="ARBA" id="ARBA00022918"/>
    </source>
</evidence>
<keyword evidence="6" id="KW-0229">DNA integration</keyword>
<evidence type="ECO:0000256" key="2">
    <source>
        <dbReference type="ARBA" id="ARBA00022723"/>
    </source>
</evidence>
<dbReference type="GO" id="GO:0003964">
    <property type="term" value="F:RNA-directed DNA polymerase activity"/>
    <property type="evidence" value="ECO:0007669"/>
    <property type="project" value="UniProtKB-KW"/>
</dbReference>
<keyword evidence="1" id="KW-0540">Nuclease</keyword>
<evidence type="ECO:0000256" key="6">
    <source>
        <dbReference type="ARBA" id="ARBA00022908"/>
    </source>
</evidence>
<name>A0AAD9LQ25_9STRA</name>
<keyword evidence="7" id="KW-0695">RNA-directed DNA polymerase</keyword>
<feature type="domain" description="Retroviral polymerase SH3-like" evidence="10">
    <location>
        <begin position="55"/>
        <end position="111"/>
    </location>
</feature>
<accession>A0AAD9LQ25</accession>
<dbReference type="GO" id="GO:0015074">
    <property type="term" value="P:DNA integration"/>
    <property type="evidence" value="ECO:0007669"/>
    <property type="project" value="UniProtKB-KW"/>
</dbReference>
<evidence type="ECO:0000256" key="3">
    <source>
        <dbReference type="ARBA" id="ARBA00022759"/>
    </source>
</evidence>
<evidence type="ECO:0000256" key="9">
    <source>
        <dbReference type="ARBA" id="ARBA00023172"/>
    </source>
</evidence>
<keyword evidence="4" id="KW-0378">Hydrolase</keyword>
<organism evidence="11 12">
    <name type="scientific">Phytophthora citrophthora</name>
    <dbReference type="NCBI Taxonomy" id="4793"/>
    <lineage>
        <taxon>Eukaryota</taxon>
        <taxon>Sar</taxon>
        <taxon>Stramenopiles</taxon>
        <taxon>Oomycota</taxon>
        <taxon>Peronosporomycetes</taxon>
        <taxon>Peronosporales</taxon>
        <taxon>Peronosporaceae</taxon>
        <taxon>Phytophthora</taxon>
    </lineage>
</organism>
<keyword evidence="8" id="KW-0548">Nucleotidyltransferase</keyword>
<dbReference type="Pfam" id="PF25597">
    <property type="entry name" value="SH3_retrovirus"/>
    <property type="match status" value="1"/>
</dbReference>
<dbReference type="AlphaFoldDB" id="A0AAD9LQ25"/>
<dbReference type="GO" id="GO:0006310">
    <property type="term" value="P:DNA recombination"/>
    <property type="evidence" value="ECO:0007669"/>
    <property type="project" value="UniProtKB-KW"/>
</dbReference>
<comment type="caution">
    <text evidence="11">The sequence shown here is derived from an EMBL/GenBank/DDBJ whole genome shotgun (WGS) entry which is preliminary data.</text>
</comment>
<dbReference type="InterPro" id="IPR039537">
    <property type="entry name" value="Retrotran_Ty1/copia-like"/>
</dbReference>
<proteinExistence type="predicted"/>
<dbReference type="GO" id="GO:0004519">
    <property type="term" value="F:endonuclease activity"/>
    <property type="evidence" value="ECO:0007669"/>
    <property type="project" value="UniProtKB-KW"/>
</dbReference>
<reference evidence="11" key="1">
    <citation type="submission" date="2023-08" db="EMBL/GenBank/DDBJ databases">
        <title>Reference Genome Resource for the Citrus Pathogen Phytophthora citrophthora.</title>
        <authorList>
            <person name="Moller H."/>
            <person name="Coetzee B."/>
            <person name="Rose L.J."/>
            <person name="Van Niekerk J.M."/>
        </authorList>
    </citation>
    <scope>NUCLEOTIDE SEQUENCE</scope>
    <source>
        <strain evidence="11">STE-U-9442</strain>
    </source>
</reference>
<evidence type="ECO:0000259" key="10">
    <source>
        <dbReference type="Pfam" id="PF25597"/>
    </source>
</evidence>
<evidence type="ECO:0000313" key="12">
    <source>
        <dbReference type="Proteomes" id="UP001259832"/>
    </source>
</evidence>
<keyword evidence="9" id="KW-0233">DNA recombination</keyword>
<dbReference type="GO" id="GO:0016787">
    <property type="term" value="F:hydrolase activity"/>
    <property type="evidence" value="ECO:0007669"/>
    <property type="project" value="UniProtKB-KW"/>
</dbReference>
<keyword evidence="5" id="KW-0460">Magnesium</keyword>
<keyword evidence="3" id="KW-0255">Endonuclease</keyword>
<dbReference type="Proteomes" id="UP001259832">
    <property type="component" value="Unassembled WGS sequence"/>
</dbReference>
<dbReference type="PANTHER" id="PTHR42648">
    <property type="entry name" value="TRANSPOSASE, PUTATIVE-RELATED"/>
    <property type="match status" value="1"/>
</dbReference>
<dbReference type="InterPro" id="IPR057670">
    <property type="entry name" value="SH3_retrovirus"/>
</dbReference>
<sequence length="247" mass="28093">MGKDADMPAKWWPEALKYMTYVQNCTPMSRLKNRTPYELVKGTHPDARTLQVWGCVCFAYVPEATRKDKKLSARAIKWRFLGIAEDTKGFRLDVHNNKFMVARSVTFDTENSSGIIQRSLGKDPDKLMGAELEEIDSLDQMSTTEEVTSEVRVSEQGTEKLSKAVGVKRKPATTTEAVGVPCKSQRTKRVPVEALMKPQRTRKRPERYEDYKCFQTHIDKEIAVDQLSNHVAVPRSLKEALTGARRK</sequence>
<dbReference type="GO" id="GO:0003887">
    <property type="term" value="F:DNA-directed DNA polymerase activity"/>
    <property type="evidence" value="ECO:0007669"/>
    <property type="project" value="UniProtKB-KW"/>
</dbReference>
<evidence type="ECO:0000256" key="1">
    <source>
        <dbReference type="ARBA" id="ARBA00022722"/>
    </source>
</evidence>
<gene>
    <name evidence="11" type="ORF">P3T76_004153</name>
</gene>
<dbReference type="EMBL" id="JASMQC010000006">
    <property type="protein sequence ID" value="KAK1944241.1"/>
    <property type="molecule type" value="Genomic_DNA"/>
</dbReference>